<dbReference type="GO" id="GO:0005829">
    <property type="term" value="C:cytosol"/>
    <property type="evidence" value="ECO:0007669"/>
    <property type="project" value="TreeGrafter"/>
</dbReference>
<dbReference type="AlphaFoldDB" id="A0A8J2PVV6"/>
<feature type="domain" description="Ubiquitin-like" evidence="2">
    <location>
        <begin position="171"/>
        <end position="245"/>
    </location>
</feature>
<dbReference type="InterPro" id="IPR015496">
    <property type="entry name" value="Ubiquilin"/>
</dbReference>
<evidence type="ECO:0000256" key="1">
    <source>
        <dbReference type="SAM" id="MobiDB-lite"/>
    </source>
</evidence>
<dbReference type="Proteomes" id="UP000708208">
    <property type="component" value="Unassembled WGS sequence"/>
</dbReference>
<name>A0A8J2PVV6_9HEXA</name>
<dbReference type="PANTHER" id="PTHR10677:SF3">
    <property type="entry name" value="FI07626P-RELATED"/>
    <property type="match status" value="1"/>
</dbReference>
<comment type="caution">
    <text evidence="3">The sequence shown here is derived from an EMBL/GenBank/DDBJ whole genome shotgun (WGS) entry which is preliminary data.</text>
</comment>
<dbReference type="GO" id="GO:0031593">
    <property type="term" value="F:polyubiquitin modification-dependent protein binding"/>
    <property type="evidence" value="ECO:0007669"/>
    <property type="project" value="TreeGrafter"/>
</dbReference>
<organism evidence="3 4">
    <name type="scientific">Allacma fusca</name>
    <dbReference type="NCBI Taxonomy" id="39272"/>
    <lineage>
        <taxon>Eukaryota</taxon>
        <taxon>Metazoa</taxon>
        <taxon>Ecdysozoa</taxon>
        <taxon>Arthropoda</taxon>
        <taxon>Hexapoda</taxon>
        <taxon>Collembola</taxon>
        <taxon>Symphypleona</taxon>
        <taxon>Sminthuridae</taxon>
        <taxon>Allacma</taxon>
    </lineage>
</organism>
<proteinExistence type="predicted"/>
<dbReference type="InterPro" id="IPR000626">
    <property type="entry name" value="Ubiquitin-like_dom"/>
</dbReference>
<dbReference type="OrthoDB" id="417450at2759"/>
<gene>
    <name evidence="3" type="ORF">AFUS01_LOCUS40051</name>
</gene>
<feature type="region of interest" description="Disordered" evidence="1">
    <location>
        <begin position="244"/>
        <end position="283"/>
    </location>
</feature>
<dbReference type="SMART" id="SM00213">
    <property type="entry name" value="UBQ"/>
    <property type="match status" value="1"/>
</dbReference>
<evidence type="ECO:0000313" key="3">
    <source>
        <dbReference type="EMBL" id="CAG7830232.1"/>
    </source>
</evidence>
<dbReference type="GO" id="GO:0006511">
    <property type="term" value="P:ubiquitin-dependent protein catabolic process"/>
    <property type="evidence" value="ECO:0007669"/>
    <property type="project" value="TreeGrafter"/>
</dbReference>
<evidence type="ECO:0000313" key="4">
    <source>
        <dbReference type="Proteomes" id="UP000708208"/>
    </source>
</evidence>
<dbReference type="EMBL" id="CAJVCH010554852">
    <property type="protein sequence ID" value="CAG7830232.1"/>
    <property type="molecule type" value="Genomic_DNA"/>
</dbReference>
<accession>A0A8J2PVV6</accession>
<evidence type="ECO:0000259" key="2">
    <source>
        <dbReference type="PROSITE" id="PS50053"/>
    </source>
</evidence>
<dbReference type="PROSITE" id="PS50053">
    <property type="entry name" value="UBIQUITIN_2"/>
    <property type="match status" value="1"/>
</dbReference>
<dbReference type="Pfam" id="PF00240">
    <property type="entry name" value="ubiquitin"/>
    <property type="match status" value="1"/>
</dbReference>
<sequence>MVSTTSRNNTSTHGVRNGFFAHVSSGRVVKMTRFGTTFGIKVMDKTGACRSVPIIPSNKPNKYLALFDTDDVDFLIHVDNRKSRSCHVTFNLDVHNKRYRFVGLKSTHMKLRSLESQGRKLHFLRRSSEDGETYIATFASMRDLTFKQAARTLSQLKFELGYSGPVRDDTMVVTIDSFKEKFDVEVTPTNTINYLKTLIEEFHDIDASEQRLVFKGKVLPDEASMMDSGICDGSVIHLVRMLQGGSKKGDDTPEDEISSDPDSDSGVALPGPMRSSSSSEGERGVIVFGDQSHTIFRPFMCRQADALGRVVRDRTSNGKSVWVFGLKQDYSF</sequence>
<dbReference type="PANTHER" id="PTHR10677">
    <property type="entry name" value="UBIQUILIN"/>
    <property type="match status" value="1"/>
</dbReference>
<protein>
    <recommendedName>
        <fullName evidence="2">Ubiquitin-like domain-containing protein</fullName>
    </recommendedName>
</protein>
<keyword evidence="4" id="KW-1185">Reference proteome</keyword>
<feature type="compositionally biased region" description="Acidic residues" evidence="1">
    <location>
        <begin position="252"/>
        <end position="263"/>
    </location>
</feature>
<reference evidence="3" key="1">
    <citation type="submission" date="2021-06" db="EMBL/GenBank/DDBJ databases">
        <authorList>
            <person name="Hodson N. C."/>
            <person name="Mongue J. A."/>
            <person name="Jaron S. K."/>
        </authorList>
    </citation>
    <scope>NUCLEOTIDE SEQUENCE</scope>
</reference>